<dbReference type="KEGG" id="mlr:MELLADRAFT_87619"/>
<name>F4RP33_MELLP</name>
<comment type="similarity">
    <text evidence="1">Belongs to the cycloisomerase 2 family.</text>
</comment>
<dbReference type="Gene3D" id="2.130.10.10">
    <property type="entry name" value="YVTN repeat-like/Quinoprotein amine dehydrogenase"/>
    <property type="match status" value="1"/>
</dbReference>
<dbReference type="InterPro" id="IPR050282">
    <property type="entry name" value="Cycloisomerase_2"/>
</dbReference>
<dbReference type="VEuPathDB" id="FungiDB:MELLADRAFT_87619"/>
<dbReference type="Pfam" id="PF10282">
    <property type="entry name" value="Lactonase"/>
    <property type="match status" value="1"/>
</dbReference>
<dbReference type="PANTHER" id="PTHR30344:SF1">
    <property type="entry name" value="6-PHOSPHOGLUCONOLACTONASE"/>
    <property type="match status" value="1"/>
</dbReference>
<dbReference type="HOGENOM" id="CLU_038716_0_1_1"/>
<dbReference type="InParanoid" id="F4RP33"/>
<dbReference type="eggNOG" id="ENOG502S3WY">
    <property type="taxonomic scope" value="Eukaryota"/>
</dbReference>
<dbReference type="Proteomes" id="UP000001072">
    <property type="component" value="Unassembled WGS sequence"/>
</dbReference>
<dbReference type="GO" id="GO:0017057">
    <property type="term" value="F:6-phosphogluconolactonase activity"/>
    <property type="evidence" value="ECO:0007669"/>
    <property type="project" value="TreeGrafter"/>
</dbReference>
<dbReference type="EMBL" id="GL883111">
    <property type="protein sequence ID" value="EGG05922.1"/>
    <property type="molecule type" value="Genomic_DNA"/>
</dbReference>
<gene>
    <name evidence="2" type="ORF">MELLADRAFT_87619</name>
</gene>
<dbReference type="InterPro" id="IPR015943">
    <property type="entry name" value="WD40/YVTN_repeat-like_dom_sf"/>
</dbReference>
<reference evidence="3" key="1">
    <citation type="journal article" date="2011" name="Proc. Natl. Acad. Sci. U.S.A.">
        <title>Obligate biotrophy features unraveled by the genomic analysis of rust fungi.</title>
        <authorList>
            <person name="Duplessis S."/>
            <person name="Cuomo C.A."/>
            <person name="Lin Y.-C."/>
            <person name="Aerts A."/>
            <person name="Tisserant E."/>
            <person name="Veneault-Fourrey C."/>
            <person name="Joly D.L."/>
            <person name="Hacquard S."/>
            <person name="Amselem J."/>
            <person name="Cantarel B.L."/>
            <person name="Chiu R."/>
            <person name="Coutinho P.M."/>
            <person name="Feau N."/>
            <person name="Field M."/>
            <person name="Frey P."/>
            <person name="Gelhaye E."/>
            <person name="Goldberg J."/>
            <person name="Grabherr M.G."/>
            <person name="Kodira C.D."/>
            <person name="Kohler A."/>
            <person name="Kuees U."/>
            <person name="Lindquist E.A."/>
            <person name="Lucas S.M."/>
            <person name="Mago R."/>
            <person name="Mauceli E."/>
            <person name="Morin E."/>
            <person name="Murat C."/>
            <person name="Pangilinan J.L."/>
            <person name="Park R."/>
            <person name="Pearson M."/>
            <person name="Quesneville H."/>
            <person name="Rouhier N."/>
            <person name="Sakthikumar S."/>
            <person name="Salamov A.A."/>
            <person name="Schmutz J."/>
            <person name="Selles B."/>
            <person name="Shapiro H."/>
            <person name="Tanguay P."/>
            <person name="Tuskan G.A."/>
            <person name="Henrissat B."/>
            <person name="Van de Peer Y."/>
            <person name="Rouze P."/>
            <person name="Ellis J.G."/>
            <person name="Dodds P.N."/>
            <person name="Schein J.E."/>
            <person name="Zhong S."/>
            <person name="Hamelin R.C."/>
            <person name="Grigoriev I.V."/>
            <person name="Szabo L.J."/>
            <person name="Martin F."/>
        </authorList>
    </citation>
    <scope>NUCLEOTIDE SEQUENCE [LARGE SCALE GENOMIC DNA]</scope>
    <source>
        <strain evidence="3">98AG31 / pathotype 3-4-7</strain>
    </source>
</reference>
<protein>
    <recommendedName>
        <fullName evidence="4">3-carboxymuconate cyclase</fullName>
    </recommendedName>
</protein>
<dbReference type="GeneID" id="18934578"/>
<sequence>MFIGGSGKTVATVTFDIVNKVFTNVSQTIKLGESPSWLVLDPTKKILISTSSVGNFDGKNKTGGIFSAQVNSNGALTKISASESADTPVASEFSKDGKLVVVASYRDYTKNYSSSNGGAITTYTIDSSGALSPKPIQTFTFGGSGPVKERQGSAAAHQARFDPTGKFVFVPDLGSDRIRIFSVSGTTLKQTKDFAVHAGCGPRHMDFFSGGKNVQAYVICELSNELLVLDLTLESEATFKSKQKISTLPPKTNGTTMNAAEVAITPDGKFCYASNRQKDPKGKDSDNTIAVFSRDESGKLESAGFFPAGGKGPRYIGLSPDGDARLLVVTNEDSNLVTMHTRDKKTGALTQIAKSAQDKPTIALFDV</sequence>
<dbReference type="PANTHER" id="PTHR30344">
    <property type="entry name" value="6-PHOSPHOGLUCONOLACTONASE-RELATED"/>
    <property type="match status" value="1"/>
</dbReference>
<dbReference type="InterPro" id="IPR019405">
    <property type="entry name" value="Lactonase_7-beta_prop"/>
</dbReference>
<evidence type="ECO:0000256" key="1">
    <source>
        <dbReference type="ARBA" id="ARBA00005564"/>
    </source>
</evidence>
<dbReference type="OrthoDB" id="9972196at2759"/>
<evidence type="ECO:0000313" key="3">
    <source>
        <dbReference type="Proteomes" id="UP000001072"/>
    </source>
</evidence>
<evidence type="ECO:0008006" key="4">
    <source>
        <dbReference type="Google" id="ProtNLM"/>
    </source>
</evidence>
<dbReference type="InterPro" id="IPR011048">
    <property type="entry name" value="Haem_d1_sf"/>
</dbReference>
<proteinExistence type="inferred from homology"/>
<dbReference type="AlphaFoldDB" id="F4RP33"/>
<dbReference type="RefSeq" id="XP_007410978.1">
    <property type="nucleotide sequence ID" value="XM_007410916.1"/>
</dbReference>
<keyword evidence="3" id="KW-1185">Reference proteome</keyword>
<evidence type="ECO:0000313" key="2">
    <source>
        <dbReference type="EMBL" id="EGG05922.1"/>
    </source>
</evidence>
<organism evidence="3">
    <name type="scientific">Melampsora larici-populina (strain 98AG31 / pathotype 3-4-7)</name>
    <name type="common">Poplar leaf rust fungus</name>
    <dbReference type="NCBI Taxonomy" id="747676"/>
    <lineage>
        <taxon>Eukaryota</taxon>
        <taxon>Fungi</taxon>
        <taxon>Dikarya</taxon>
        <taxon>Basidiomycota</taxon>
        <taxon>Pucciniomycotina</taxon>
        <taxon>Pucciniomycetes</taxon>
        <taxon>Pucciniales</taxon>
        <taxon>Melampsoraceae</taxon>
        <taxon>Melampsora</taxon>
    </lineage>
</organism>
<dbReference type="SUPFAM" id="SSF51004">
    <property type="entry name" value="C-terminal (heme d1) domain of cytochrome cd1-nitrite reductase"/>
    <property type="match status" value="1"/>
</dbReference>
<accession>F4RP33</accession>